<dbReference type="InterPro" id="IPR051049">
    <property type="entry name" value="Dienelactone_hydrolase-like"/>
</dbReference>
<keyword evidence="3" id="KW-1185">Reference proteome</keyword>
<dbReference type="InterPro" id="IPR002925">
    <property type="entry name" value="Dienelactn_hydro"/>
</dbReference>
<organism evidence="2 3">
    <name type="scientific">Actinomadura rubrobrunea</name>
    <dbReference type="NCBI Taxonomy" id="115335"/>
    <lineage>
        <taxon>Bacteria</taxon>
        <taxon>Bacillati</taxon>
        <taxon>Actinomycetota</taxon>
        <taxon>Actinomycetes</taxon>
        <taxon>Streptosporangiales</taxon>
        <taxon>Thermomonosporaceae</taxon>
        <taxon>Actinomadura</taxon>
    </lineage>
</organism>
<dbReference type="EMBL" id="BSRZ01000008">
    <property type="protein sequence ID" value="GLW65200.1"/>
    <property type="molecule type" value="Genomic_DNA"/>
</dbReference>
<dbReference type="PANTHER" id="PTHR46623:SF6">
    <property type="entry name" value="ALPHA_BETA-HYDROLASES SUPERFAMILY PROTEIN"/>
    <property type="match status" value="1"/>
</dbReference>
<evidence type="ECO:0000313" key="3">
    <source>
        <dbReference type="Proteomes" id="UP001165124"/>
    </source>
</evidence>
<sequence>MSDTVKVAVPDGEFDLHVWAPDGGGPGLLLIQEIFGVGEYIHAVAEDLVGLGYVVAAPDLFWRLRPGWAVPHTEETIKQSLDLAAGFDAGKGVDDLVAALDRLRGLPQVSGGIGALGFCLGGTMAHLLAARADLDAAVSFYGSGVPDALDAFDRIRCPILYIFGGSDPYIPRERVAAVEEAAAGRSNAVVHVLEDAGHAFHNRKAPMFYQPEPAARAWQLTEEFLSRHFPARPE</sequence>
<dbReference type="PANTHER" id="PTHR46623">
    <property type="entry name" value="CARBOXYMETHYLENEBUTENOLIDASE-RELATED"/>
    <property type="match status" value="1"/>
</dbReference>
<gene>
    <name evidence="2" type="ORF">Arub01_34440</name>
</gene>
<dbReference type="Pfam" id="PF01738">
    <property type="entry name" value="DLH"/>
    <property type="match status" value="1"/>
</dbReference>
<comment type="caution">
    <text evidence="2">The sequence shown here is derived from an EMBL/GenBank/DDBJ whole genome shotgun (WGS) entry which is preliminary data.</text>
</comment>
<dbReference type="GO" id="GO:0016787">
    <property type="term" value="F:hydrolase activity"/>
    <property type="evidence" value="ECO:0007669"/>
    <property type="project" value="InterPro"/>
</dbReference>
<evidence type="ECO:0000259" key="1">
    <source>
        <dbReference type="Pfam" id="PF01738"/>
    </source>
</evidence>
<reference evidence="2" key="1">
    <citation type="submission" date="2023-02" db="EMBL/GenBank/DDBJ databases">
        <title>Actinomadura rubrobrunea NBRC 14622.</title>
        <authorList>
            <person name="Ichikawa N."/>
            <person name="Sato H."/>
            <person name="Tonouchi N."/>
        </authorList>
    </citation>
    <scope>NUCLEOTIDE SEQUENCE</scope>
    <source>
        <strain evidence="2">NBRC 14622</strain>
    </source>
</reference>
<proteinExistence type="predicted"/>
<dbReference type="Proteomes" id="UP001165124">
    <property type="component" value="Unassembled WGS sequence"/>
</dbReference>
<dbReference type="RefSeq" id="WP_067906665.1">
    <property type="nucleotide sequence ID" value="NZ_BSRZ01000008.1"/>
</dbReference>
<protein>
    <submittedName>
        <fullName evidence="2">Carboxymethylenebutenolidase</fullName>
    </submittedName>
</protein>
<dbReference type="AlphaFoldDB" id="A0A9W6PVI8"/>
<feature type="domain" description="Dienelactone hydrolase" evidence="1">
    <location>
        <begin position="20"/>
        <end position="228"/>
    </location>
</feature>
<dbReference type="Gene3D" id="3.40.50.1820">
    <property type="entry name" value="alpha/beta hydrolase"/>
    <property type="match status" value="1"/>
</dbReference>
<dbReference type="InterPro" id="IPR029058">
    <property type="entry name" value="AB_hydrolase_fold"/>
</dbReference>
<dbReference type="SUPFAM" id="SSF53474">
    <property type="entry name" value="alpha/beta-Hydrolases"/>
    <property type="match status" value="1"/>
</dbReference>
<evidence type="ECO:0000313" key="2">
    <source>
        <dbReference type="EMBL" id="GLW65200.1"/>
    </source>
</evidence>
<name>A0A9W6PVI8_9ACTN</name>
<accession>A0A9W6PVI8</accession>